<proteinExistence type="predicted"/>
<organism evidence="2 3">
    <name type="scientific">Ditylenchus dipsaci</name>
    <dbReference type="NCBI Taxonomy" id="166011"/>
    <lineage>
        <taxon>Eukaryota</taxon>
        <taxon>Metazoa</taxon>
        <taxon>Ecdysozoa</taxon>
        <taxon>Nematoda</taxon>
        <taxon>Chromadorea</taxon>
        <taxon>Rhabditida</taxon>
        <taxon>Tylenchina</taxon>
        <taxon>Tylenchomorpha</taxon>
        <taxon>Sphaerularioidea</taxon>
        <taxon>Anguinidae</taxon>
        <taxon>Anguininae</taxon>
        <taxon>Ditylenchus</taxon>
    </lineage>
</organism>
<accession>A0A915DRT3</accession>
<feature type="transmembrane region" description="Helical" evidence="1">
    <location>
        <begin position="70"/>
        <end position="89"/>
    </location>
</feature>
<keyword evidence="1" id="KW-0472">Membrane</keyword>
<keyword evidence="1" id="KW-1133">Transmembrane helix</keyword>
<keyword evidence="1" id="KW-0812">Transmembrane</keyword>
<evidence type="ECO:0000313" key="3">
    <source>
        <dbReference type="WBParaSite" id="jg22195"/>
    </source>
</evidence>
<dbReference type="WBParaSite" id="jg22195">
    <property type="protein sequence ID" value="jg22195"/>
    <property type="gene ID" value="jg22195"/>
</dbReference>
<keyword evidence="2" id="KW-1185">Reference proteome</keyword>
<dbReference type="Proteomes" id="UP000887574">
    <property type="component" value="Unplaced"/>
</dbReference>
<sequence length="96" mass="10789">MSPLSTEREGTASQNTAGEIVTFCAPQAILGSPVPKCKITSHTFLLIILSQIQLPHTELSLRERESQRKIIIEFILSNCAHLIVFYYSFLQLLARD</sequence>
<evidence type="ECO:0000256" key="1">
    <source>
        <dbReference type="SAM" id="Phobius"/>
    </source>
</evidence>
<evidence type="ECO:0000313" key="2">
    <source>
        <dbReference type="Proteomes" id="UP000887574"/>
    </source>
</evidence>
<reference evidence="3" key="1">
    <citation type="submission" date="2022-11" db="UniProtKB">
        <authorList>
            <consortium name="WormBaseParasite"/>
        </authorList>
    </citation>
    <scope>IDENTIFICATION</scope>
</reference>
<name>A0A915DRT3_9BILA</name>
<protein>
    <submittedName>
        <fullName evidence="3">Uncharacterized protein</fullName>
    </submittedName>
</protein>
<dbReference type="AlphaFoldDB" id="A0A915DRT3"/>